<dbReference type="GO" id="GO:0016740">
    <property type="term" value="F:transferase activity"/>
    <property type="evidence" value="ECO:0007669"/>
    <property type="project" value="UniProtKB-KW"/>
</dbReference>
<keyword evidence="4" id="KW-0547">Nucleotide-binding</keyword>
<dbReference type="Pfam" id="PF00179">
    <property type="entry name" value="UQ_con"/>
    <property type="match status" value="1"/>
</dbReference>
<evidence type="ECO:0000256" key="1">
    <source>
        <dbReference type="ARBA" id="ARBA00022679"/>
    </source>
</evidence>
<dbReference type="GO" id="GO:0005524">
    <property type="term" value="F:ATP binding"/>
    <property type="evidence" value="ECO:0007669"/>
    <property type="project" value="UniProtKB-UniRule"/>
</dbReference>
<protein>
    <submittedName>
        <fullName evidence="8">E2 ubiquitin-conjugating enzyme</fullName>
    </submittedName>
</protein>
<evidence type="ECO:0000259" key="5">
    <source>
        <dbReference type="PROSITE" id="PS50030"/>
    </source>
</evidence>
<keyword evidence="1" id="KW-0808">Transferase</keyword>
<dbReference type="PROSITE" id="PS00183">
    <property type="entry name" value="UBC_1"/>
    <property type="match status" value="1"/>
</dbReference>
<keyword evidence="4" id="KW-0067">ATP-binding</keyword>
<evidence type="ECO:0000256" key="4">
    <source>
        <dbReference type="RuleBase" id="RU362109"/>
    </source>
</evidence>
<dbReference type="PANTHER" id="PTHR24068">
    <property type="entry name" value="UBIQUITIN-CONJUGATING ENZYME E2"/>
    <property type="match status" value="1"/>
</dbReference>
<evidence type="ECO:0000313" key="7">
    <source>
        <dbReference type="Proteomes" id="UP000887577"/>
    </source>
</evidence>
<dbReference type="InterPro" id="IPR000608">
    <property type="entry name" value="UBC"/>
</dbReference>
<dbReference type="WBParaSite" id="PSU_v2.g10629.t1">
    <property type="protein sequence ID" value="PSU_v2.g10629.t1"/>
    <property type="gene ID" value="PSU_v2.g10629"/>
</dbReference>
<dbReference type="InterPro" id="IPR015940">
    <property type="entry name" value="UBA"/>
</dbReference>
<feature type="domain" description="UBA" evidence="5">
    <location>
        <begin position="159"/>
        <end position="201"/>
    </location>
</feature>
<dbReference type="Proteomes" id="UP000887577">
    <property type="component" value="Unplaced"/>
</dbReference>
<dbReference type="SMART" id="SM00212">
    <property type="entry name" value="UBCc"/>
    <property type="match status" value="1"/>
</dbReference>
<dbReference type="AlphaFoldDB" id="A0A914XTN8"/>
<keyword evidence="7" id="KW-1185">Reference proteome</keyword>
<organism evidence="7 8">
    <name type="scientific">Panagrolaimus superbus</name>
    <dbReference type="NCBI Taxonomy" id="310955"/>
    <lineage>
        <taxon>Eukaryota</taxon>
        <taxon>Metazoa</taxon>
        <taxon>Ecdysozoa</taxon>
        <taxon>Nematoda</taxon>
        <taxon>Chromadorea</taxon>
        <taxon>Rhabditida</taxon>
        <taxon>Tylenchina</taxon>
        <taxon>Panagrolaimomorpha</taxon>
        <taxon>Panagrolaimoidea</taxon>
        <taxon>Panagrolaimidae</taxon>
        <taxon>Panagrolaimus</taxon>
    </lineage>
</organism>
<dbReference type="PROSITE" id="PS50127">
    <property type="entry name" value="UBC_2"/>
    <property type="match status" value="1"/>
</dbReference>
<accession>A0A914XTN8</accession>
<dbReference type="SUPFAM" id="SSF54495">
    <property type="entry name" value="UBC-like"/>
    <property type="match status" value="1"/>
</dbReference>
<feature type="active site" description="Glycyl thioester intermediate" evidence="3">
    <location>
        <position position="92"/>
    </location>
</feature>
<feature type="domain" description="UBC core" evidence="6">
    <location>
        <begin position="4"/>
        <end position="154"/>
    </location>
</feature>
<sequence length="201" mass="22564">MADPSTTRIKNEIKEILRTNCLEEIGCSIEPNPSDVHQVNAMIMGPPESPYAGGIFHLAVKFPREYPFKPMEVRFLTNVWHPNISSVTGVICLDILKDRWAASLSLRTVLISIRALLSDPVPDDPQDAVVAKQFMVNKQMFEKTAAIWTNIFAGGPETSVDDDYNNRINRLQEIGVGRKEALRFLSNSSWNVEKSIEAAYD</sequence>
<evidence type="ECO:0000313" key="8">
    <source>
        <dbReference type="WBParaSite" id="PSU_v2.g10629.t1"/>
    </source>
</evidence>
<name>A0A914XTN8_9BILA</name>
<keyword evidence="2 4" id="KW-0833">Ubl conjugation pathway</keyword>
<comment type="similarity">
    <text evidence="4">Belongs to the ubiquitin-conjugating enzyme family.</text>
</comment>
<proteinExistence type="inferred from homology"/>
<dbReference type="InterPro" id="IPR016135">
    <property type="entry name" value="UBQ-conjugating_enzyme/RWD"/>
</dbReference>
<evidence type="ECO:0000256" key="2">
    <source>
        <dbReference type="ARBA" id="ARBA00022786"/>
    </source>
</evidence>
<reference evidence="8" key="1">
    <citation type="submission" date="2022-11" db="UniProtKB">
        <authorList>
            <consortium name="WormBaseParasite"/>
        </authorList>
    </citation>
    <scope>IDENTIFICATION</scope>
</reference>
<dbReference type="InterPro" id="IPR023313">
    <property type="entry name" value="UBQ-conjugating_AS"/>
</dbReference>
<evidence type="ECO:0000256" key="3">
    <source>
        <dbReference type="PROSITE-ProRule" id="PRU10133"/>
    </source>
</evidence>
<evidence type="ECO:0000259" key="6">
    <source>
        <dbReference type="PROSITE" id="PS50127"/>
    </source>
</evidence>
<dbReference type="Gene3D" id="3.10.110.10">
    <property type="entry name" value="Ubiquitin Conjugating Enzyme"/>
    <property type="match status" value="1"/>
</dbReference>
<dbReference type="PROSITE" id="PS50030">
    <property type="entry name" value="UBA"/>
    <property type="match status" value="1"/>
</dbReference>